<dbReference type="InterPro" id="IPR036236">
    <property type="entry name" value="Znf_C2H2_sf"/>
</dbReference>
<dbReference type="GO" id="GO:0008270">
    <property type="term" value="F:zinc ion binding"/>
    <property type="evidence" value="ECO:0007669"/>
    <property type="project" value="UniProtKB-KW"/>
</dbReference>
<dbReference type="PROSITE" id="PS00028">
    <property type="entry name" value="ZINC_FINGER_C2H2_1"/>
    <property type="match status" value="3"/>
</dbReference>
<feature type="domain" description="C2H2-type" evidence="9">
    <location>
        <begin position="54"/>
        <end position="77"/>
    </location>
</feature>
<dbReference type="PANTHER" id="PTHR46179">
    <property type="entry name" value="ZINC FINGER PROTEIN"/>
    <property type="match status" value="1"/>
</dbReference>
<keyword evidence="10" id="KW-1185">Reference proteome</keyword>
<evidence type="ECO:0000259" key="9">
    <source>
        <dbReference type="PROSITE" id="PS50157"/>
    </source>
</evidence>
<name>A0A914D0C2_9BILA</name>
<dbReference type="PROSITE" id="PS50157">
    <property type="entry name" value="ZINC_FINGER_C2H2_2"/>
    <property type="match status" value="3"/>
</dbReference>
<keyword evidence="5" id="KW-0805">Transcription regulation</keyword>
<dbReference type="Pfam" id="PF00096">
    <property type="entry name" value="zf-C2H2"/>
    <property type="match status" value="3"/>
</dbReference>
<dbReference type="InterPro" id="IPR051061">
    <property type="entry name" value="Zinc_finger_trans_reg"/>
</dbReference>
<dbReference type="Gene3D" id="3.30.160.60">
    <property type="entry name" value="Classic Zinc Finger"/>
    <property type="match status" value="2"/>
</dbReference>
<evidence type="ECO:0000256" key="2">
    <source>
        <dbReference type="ARBA" id="ARBA00022723"/>
    </source>
</evidence>
<dbReference type="GO" id="GO:0005634">
    <property type="term" value="C:nucleus"/>
    <property type="evidence" value="ECO:0007669"/>
    <property type="project" value="UniProtKB-SubCell"/>
</dbReference>
<evidence type="ECO:0000313" key="11">
    <source>
        <dbReference type="WBParaSite" id="ACRNAN_scaffold1699.g8591.t1"/>
    </source>
</evidence>
<keyword evidence="3 8" id="KW-0863">Zinc-finger</keyword>
<evidence type="ECO:0000256" key="4">
    <source>
        <dbReference type="ARBA" id="ARBA00022833"/>
    </source>
</evidence>
<dbReference type="SMART" id="SM00355">
    <property type="entry name" value="ZnF_C2H2"/>
    <property type="match status" value="4"/>
</dbReference>
<evidence type="ECO:0000256" key="5">
    <source>
        <dbReference type="ARBA" id="ARBA00023015"/>
    </source>
</evidence>
<dbReference type="WBParaSite" id="ACRNAN_scaffold1699.g8591.t1">
    <property type="protein sequence ID" value="ACRNAN_scaffold1699.g8591.t1"/>
    <property type="gene ID" value="ACRNAN_scaffold1699.g8591"/>
</dbReference>
<evidence type="ECO:0000256" key="7">
    <source>
        <dbReference type="ARBA" id="ARBA00023242"/>
    </source>
</evidence>
<accession>A0A914D0C2</accession>
<protein>
    <submittedName>
        <fullName evidence="11">C2H2-type domain-containing protein</fullName>
    </submittedName>
</protein>
<dbReference type="AlphaFoldDB" id="A0A914D0C2"/>
<dbReference type="SUPFAM" id="SSF57667">
    <property type="entry name" value="beta-beta-alpha zinc fingers"/>
    <property type="match status" value="1"/>
</dbReference>
<organism evidence="10 11">
    <name type="scientific">Acrobeloides nanus</name>
    <dbReference type="NCBI Taxonomy" id="290746"/>
    <lineage>
        <taxon>Eukaryota</taxon>
        <taxon>Metazoa</taxon>
        <taxon>Ecdysozoa</taxon>
        <taxon>Nematoda</taxon>
        <taxon>Chromadorea</taxon>
        <taxon>Rhabditida</taxon>
        <taxon>Tylenchina</taxon>
        <taxon>Cephalobomorpha</taxon>
        <taxon>Cephaloboidea</taxon>
        <taxon>Cephalobidae</taxon>
        <taxon>Acrobeloides</taxon>
    </lineage>
</organism>
<reference evidence="11" key="1">
    <citation type="submission" date="2022-11" db="UniProtKB">
        <authorList>
            <consortium name="WormBaseParasite"/>
        </authorList>
    </citation>
    <scope>IDENTIFICATION</scope>
</reference>
<keyword evidence="7" id="KW-0539">Nucleus</keyword>
<keyword evidence="4" id="KW-0862">Zinc</keyword>
<dbReference type="InterPro" id="IPR013087">
    <property type="entry name" value="Znf_C2H2_type"/>
</dbReference>
<proteinExistence type="predicted"/>
<evidence type="ECO:0000256" key="3">
    <source>
        <dbReference type="ARBA" id="ARBA00022771"/>
    </source>
</evidence>
<comment type="subcellular location">
    <subcellularLocation>
        <location evidence="1">Nucleus</location>
    </subcellularLocation>
</comment>
<evidence type="ECO:0000313" key="10">
    <source>
        <dbReference type="Proteomes" id="UP000887540"/>
    </source>
</evidence>
<dbReference type="Proteomes" id="UP000887540">
    <property type="component" value="Unplaced"/>
</dbReference>
<feature type="domain" description="C2H2-type" evidence="9">
    <location>
        <begin position="117"/>
        <end position="140"/>
    </location>
</feature>
<keyword evidence="6" id="KW-0804">Transcription</keyword>
<evidence type="ECO:0000256" key="6">
    <source>
        <dbReference type="ARBA" id="ARBA00023163"/>
    </source>
</evidence>
<feature type="domain" description="C2H2-type" evidence="9">
    <location>
        <begin position="87"/>
        <end position="116"/>
    </location>
</feature>
<evidence type="ECO:0000256" key="1">
    <source>
        <dbReference type="ARBA" id="ARBA00004123"/>
    </source>
</evidence>
<evidence type="ECO:0000256" key="8">
    <source>
        <dbReference type="PROSITE-ProRule" id="PRU00042"/>
    </source>
</evidence>
<dbReference type="GO" id="GO:0006357">
    <property type="term" value="P:regulation of transcription by RNA polymerase II"/>
    <property type="evidence" value="ECO:0007669"/>
    <property type="project" value="TreeGrafter"/>
</dbReference>
<keyword evidence="2" id="KW-0479">Metal-binding</keyword>
<sequence length="207" mass="24406">MDKQHGEKSVRCSFPDCNMPVAYNRLKRHILTYHTNEEASTSNAEITSGENLDFKCPDCSKAYKEKRQLKKHISSAHMKPYIRKKTYPCTFEGCDKVFKAPCLLDDHINMHNGDFKYECNLCDKRFFSRAQYGVHIKKYHLISLRDLTSTMKAVGQIFDWNDREEKVCDDKETEKIFQESSNEREDLLIVKEEEIEEKMEEFVIIKV</sequence>
<dbReference type="PANTHER" id="PTHR46179:SF13">
    <property type="entry name" value="C2H2-TYPE DOMAIN-CONTAINING PROTEIN"/>
    <property type="match status" value="1"/>
</dbReference>